<comment type="caution">
    <text evidence="1">The sequence shown here is derived from an EMBL/GenBank/DDBJ whole genome shotgun (WGS) entry which is preliminary data.</text>
</comment>
<dbReference type="InterPro" id="IPR036412">
    <property type="entry name" value="HAD-like_sf"/>
</dbReference>
<dbReference type="NCBIfam" id="TIGR01686">
    <property type="entry name" value="FkbH"/>
    <property type="match status" value="1"/>
</dbReference>
<gene>
    <name evidence="1" type="ORF">H7B67_17165</name>
</gene>
<dbReference type="Proteomes" id="UP000535838">
    <property type="component" value="Unassembled WGS sequence"/>
</dbReference>
<dbReference type="InterPro" id="IPR010033">
    <property type="entry name" value="HAD_SF_ppase_IIIC"/>
</dbReference>
<protein>
    <submittedName>
        <fullName evidence="1">HAD-IIIC family phosphatase</fullName>
    </submittedName>
</protein>
<organism evidence="1 2">
    <name type="scientific">Cohnella thailandensis</name>
    <dbReference type="NCBI Taxonomy" id="557557"/>
    <lineage>
        <taxon>Bacteria</taxon>
        <taxon>Bacillati</taxon>
        <taxon>Bacillota</taxon>
        <taxon>Bacilli</taxon>
        <taxon>Bacillales</taxon>
        <taxon>Paenibacillaceae</taxon>
        <taxon>Cohnella</taxon>
    </lineage>
</organism>
<dbReference type="NCBIfam" id="TIGR01681">
    <property type="entry name" value="HAD-SF-IIIC"/>
    <property type="match status" value="1"/>
</dbReference>
<dbReference type="InterPro" id="IPR036514">
    <property type="entry name" value="SGNH_hydro_sf"/>
</dbReference>
<accession>A0A841SU55</accession>
<keyword evidence="2" id="KW-1185">Reference proteome</keyword>
<dbReference type="InterPro" id="IPR010037">
    <property type="entry name" value="FkbH_domain"/>
</dbReference>
<dbReference type="AlphaFoldDB" id="A0A841SU55"/>
<name>A0A841SU55_9BACL</name>
<dbReference type="Gene3D" id="3.40.50.1000">
    <property type="entry name" value="HAD superfamily/HAD-like"/>
    <property type="match status" value="1"/>
</dbReference>
<dbReference type="RefSeq" id="WP_185121090.1">
    <property type="nucleotide sequence ID" value="NZ_JACJVQ010000015.1"/>
</dbReference>
<evidence type="ECO:0000313" key="1">
    <source>
        <dbReference type="EMBL" id="MBB6635853.1"/>
    </source>
</evidence>
<dbReference type="SUPFAM" id="SSF56784">
    <property type="entry name" value="HAD-like"/>
    <property type="match status" value="1"/>
</dbReference>
<proteinExistence type="predicted"/>
<evidence type="ECO:0000313" key="2">
    <source>
        <dbReference type="Proteomes" id="UP000535838"/>
    </source>
</evidence>
<reference evidence="1 2" key="1">
    <citation type="submission" date="2020-08" db="EMBL/GenBank/DDBJ databases">
        <title>Cohnella phylogeny.</title>
        <authorList>
            <person name="Dunlap C."/>
        </authorList>
    </citation>
    <scope>NUCLEOTIDE SEQUENCE [LARGE SCALE GENOMIC DNA]</scope>
    <source>
        <strain evidence="1 2">DSM 25241</strain>
    </source>
</reference>
<dbReference type="EMBL" id="JACJVQ010000015">
    <property type="protein sequence ID" value="MBB6635853.1"/>
    <property type="molecule type" value="Genomic_DNA"/>
</dbReference>
<dbReference type="Gene3D" id="3.40.50.1110">
    <property type="entry name" value="SGNH hydrolase"/>
    <property type="match status" value="1"/>
</dbReference>
<sequence length="571" mass="63822">MNDVLSYLDSADILLGTLPSRKQLTGIPEAGASHTVRIRVNRTMPFEFVANLMPPFSGLWGAGVRFDFSDYDAALSGLGEARDADLHIFWMDWRIYSGSMAASDCASWLKERISRLREVTDKPIWVNNWAESGGEGECLYSDRASDRGWFRSLNAALSELAFGEPGIELIDLALLAQEDASSFYDDRNDAIAGYPFSDRTTIRIARHLGVHLLPASRNPRLKAIALDLDDTLYGGVLGEDGAAGVRLTEGHRRLQKSLLRLKQSGIMLTICSRNEAKDVEDLFEARDDFPLRLKDFSVIKADWQPKAGNLNELARQLNIDCSAMLFVDDNSVELLKAAESLPELHLLRASRDDAFETLRKLLHYPGLYQLRRDSEARNRTADIQAGASRERLRRESSDFNSYLAGLKMVVRLHVNEMAHADRLYDLSRKTNQFNLALRRLTQEEARAAFRREEHLTVTVGLRDKLADSGIVGAFVIRLKGEEAQLIETLFSCRALGRDVETLSFAHVLEMLANRGVKRLRIDARTGPRNAPSLEWLGRFADAPGEDCPLPDLRSRVAAACGNHPAQVEVAT</sequence>
<dbReference type="InterPro" id="IPR023214">
    <property type="entry name" value="HAD_sf"/>
</dbReference>